<dbReference type="InterPro" id="IPR010426">
    <property type="entry name" value="MTTB_MeTrfase"/>
</dbReference>
<gene>
    <name evidence="4" type="ORF">AKG39_04570</name>
</gene>
<reference evidence="5" key="1">
    <citation type="submission" date="2015-07" db="EMBL/GenBank/DDBJ databases">
        <title>Draft genome sequence of Acetobacterium bakii DSM 8293, a potential psychrophilic chemical producer through syngas fermentation.</title>
        <authorList>
            <person name="Song Y."/>
            <person name="Hwang S."/>
            <person name="Cho B.-K."/>
        </authorList>
    </citation>
    <scope>NUCLEOTIDE SEQUENCE [LARGE SCALE GENOMIC DNA]</scope>
    <source>
        <strain evidence="5">DSM 8239</strain>
    </source>
</reference>
<dbReference type="Proteomes" id="UP000036873">
    <property type="component" value="Unassembled WGS sequence"/>
</dbReference>
<evidence type="ECO:0000256" key="2">
    <source>
        <dbReference type="ARBA" id="ARBA00022603"/>
    </source>
</evidence>
<name>A0A0L6U3A7_9FIRM</name>
<evidence type="ECO:0000313" key="4">
    <source>
        <dbReference type="EMBL" id="KNZ42993.1"/>
    </source>
</evidence>
<organism evidence="4 5">
    <name type="scientific">Acetobacterium bakii</name>
    <dbReference type="NCBI Taxonomy" id="52689"/>
    <lineage>
        <taxon>Bacteria</taxon>
        <taxon>Bacillati</taxon>
        <taxon>Bacillota</taxon>
        <taxon>Clostridia</taxon>
        <taxon>Eubacteriales</taxon>
        <taxon>Eubacteriaceae</taxon>
        <taxon>Acetobacterium</taxon>
    </lineage>
</organism>
<evidence type="ECO:0000256" key="3">
    <source>
        <dbReference type="ARBA" id="ARBA00022679"/>
    </source>
</evidence>
<keyword evidence="2" id="KW-0489">Methyltransferase</keyword>
<keyword evidence="3" id="KW-0808">Transferase</keyword>
<evidence type="ECO:0000256" key="1">
    <source>
        <dbReference type="ARBA" id="ARBA00007137"/>
    </source>
</evidence>
<accession>A0A0L6U3A7</accession>
<dbReference type="GO" id="GO:0008168">
    <property type="term" value="F:methyltransferase activity"/>
    <property type="evidence" value="ECO:0007669"/>
    <property type="project" value="UniProtKB-KW"/>
</dbReference>
<comment type="caution">
    <text evidence="4">The sequence shown here is derived from an EMBL/GenBank/DDBJ whole genome shotgun (WGS) entry which is preliminary data.</text>
</comment>
<dbReference type="Pfam" id="PF06253">
    <property type="entry name" value="MTTB"/>
    <property type="match status" value="1"/>
</dbReference>
<dbReference type="GO" id="GO:0015948">
    <property type="term" value="P:methanogenesis"/>
    <property type="evidence" value="ECO:0007669"/>
    <property type="project" value="InterPro"/>
</dbReference>
<dbReference type="Gene3D" id="3.20.20.480">
    <property type="entry name" value="Trimethylamine methyltransferase-like"/>
    <property type="match status" value="1"/>
</dbReference>
<dbReference type="GO" id="GO:0032259">
    <property type="term" value="P:methylation"/>
    <property type="evidence" value="ECO:0007669"/>
    <property type="project" value="UniProtKB-KW"/>
</dbReference>
<dbReference type="EMBL" id="LGYO01000008">
    <property type="protein sequence ID" value="KNZ42993.1"/>
    <property type="molecule type" value="Genomic_DNA"/>
</dbReference>
<dbReference type="PATRIC" id="fig|52689.4.peg.3966"/>
<evidence type="ECO:0000313" key="5">
    <source>
        <dbReference type="Proteomes" id="UP000036873"/>
    </source>
</evidence>
<dbReference type="InterPro" id="IPR038601">
    <property type="entry name" value="MttB-like_sf"/>
</dbReference>
<comment type="similarity">
    <text evidence="1">Belongs to the trimethylamine methyltransferase family.</text>
</comment>
<sequence>MKLTLSISKKESELVHEQSLKILATMGLTVLSNAAVDVFKKAGAKIDGHQVYIDARMVEESLKTLPNHFSIYGNQHRVVIGKGDICTMPPYGGTYVSRNDQIRLGTRDDYINFTKLNHANEHINMSCPYSLEPFDVPLEHRDLFRMAMVLKYSDKPSLSLVGSRENAERSIEMIKRYRDISDDYVALGNVNISAPLIMGDSTSEAIMVHCEENQPLMIACGSGLSGLTAPPTHGGNLLLANAAILSGIVFSQILKPGLPVVYGLPLFGVDPYKAETLVGNSAAALFTLAAKGMSDYYNMPFRAGGTFTDAKHLDYQSGYESCLNLLSCLLAEVDCLMHSFGMEDSLKTINYNKYILDEWMYHGLKDYKKGFEINDVTLMMDEILRTGSTGNFISSTNLKLIRKEYSHHGFGEGKTMEETLKKTDAEIEKRLENYKLPHQSKNQKEIIRGYLPDEYID</sequence>
<dbReference type="STRING" id="52689.AKG39_04570"/>
<protein>
    <recommendedName>
        <fullName evidence="6">Trimethylamine methyltransferase</fullName>
    </recommendedName>
</protein>
<evidence type="ECO:0008006" key="6">
    <source>
        <dbReference type="Google" id="ProtNLM"/>
    </source>
</evidence>
<dbReference type="RefSeq" id="WP_050739178.1">
    <property type="nucleotide sequence ID" value="NZ_LGYO01000008.1"/>
</dbReference>
<dbReference type="AlphaFoldDB" id="A0A0L6U3A7"/>
<keyword evidence="5" id="KW-1185">Reference proteome</keyword>
<proteinExistence type="inferred from homology"/>